<sequence>TAHGLYCGDIIPDTGCIPGFIYECFPNGNSCIKEASKSCDECNCLECPPTCNIHMS</sequence>
<proteinExistence type="predicted"/>
<feature type="non-terminal residue" evidence="1">
    <location>
        <position position="56"/>
    </location>
</feature>
<dbReference type="AlphaFoldDB" id="A0A9W4T4F3"/>
<name>A0A9W4T4F3_9GLOM</name>
<evidence type="ECO:0000313" key="2">
    <source>
        <dbReference type="Proteomes" id="UP001153678"/>
    </source>
</evidence>
<accession>A0A9W4T4F3</accession>
<organism evidence="1 2">
    <name type="scientific">Funneliformis geosporum</name>
    <dbReference type="NCBI Taxonomy" id="1117311"/>
    <lineage>
        <taxon>Eukaryota</taxon>
        <taxon>Fungi</taxon>
        <taxon>Fungi incertae sedis</taxon>
        <taxon>Mucoromycota</taxon>
        <taxon>Glomeromycotina</taxon>
        <taxon>Glomeromycetes</taxon>
        <taxon>Glomerales</taxon>
        <taxon>Glomeraceae</taxon>
        <taxon>Funneliformis</taxon>
    </lineage>
</organism>
<protein>
    <submittedName>
        <fullName evidence="1">15112_t:CDS:1</fullName>
    </submittedName>
</protein>
<keyword evidence="2" id="KW-1185">Reference proteome</keyword>
<dbReference type="EMBL" id="CAMKVN010007967">
    <property type="protein sequence ID" value="CAI2192037.1"/>
    <property type="molecule type" value="Genomic_DNA"/>
</dbReference>
<dbReference type="Proteomes" id="UP001153678">
    <property type="component" value="Unassembled WGS sequence"/>
</dbReference>
<gene>
    <name evidence="1" type="ORF">FWILDA_LOCUS15374</name>
</gene>
<evidence type="ECO:0000313" key="1">
    <source>
        <dbReference type="EMBL" id="CAI2192037.1"/>
    </source>
</evidence>
<reference evidence="1" key="1">
    <citation type="submission" date="2022-08" db="EMBL/GenBank/DDBJ databases">
        <authorList>
            <person name="Kallberg Y."/>
            <person name="Tangrot J."/>
            <person name="Rosling A."/>
        </authorList>
    </citation>
    <scope>NUCLEOTIDE SEQUENCE</scope>
    <source>
        <strain evidence="1">Wild A</strain>
    </source>
</reference>
<comment type="caution">
    <text evidence="1">The sequence shown here is derived from an EMBL/GenBank/DDBJ whole genome shotgun (WGS) entry which is preliminary data.</text>
</comment>